<dbReference type="PANTHER" id="PTHR11069">
    <property type="entry name" value="GLUCOSYLCERAMIDASE"/>
    <property type="match status" value="1"/>
</dbReference>
<dbReference type="OrthoDB" id="2012278at2759"/>
<dbReference type="SUPFAM" id="SSF51011">
    <property type="entry name" value="Glycosyl hydrolase domain"/>
    <property type="match status" value="1"/>
</dbReference>
<evidence type="ECO:0000259" key="6">
    <source>
        <dbReference type="PROSITE" id="PS51164"/>
    </source>
</evidence>
<keyword evidence="2 5" id="KW-0732">Signal</keyword>
<dbReference type="Pfam" id="PF14587">
    <property type="entry name" value="Glyco_hydr_30_2"/>
    <property type="match status" value="1"/>
</dbReference>
<dbReference type="GO" id="GO:0030248">
    <property type="term" value="F:cellulose binding"/>
    <property type="evidence" value="ECO:0007669"/>
    <property type="project" value="InterPro"/>
</dbReference>
<keyword evidence="3" id="KW-0378">Hydrolase</keyword>
<dbReference type="Gene3D" id="2.60.40.1180">
    <property type="entry name" value="Golgi alpha-mannosidase II"/>
    <property type="match status" value="1"/>
</dbReference>
<evidence type="ECO:0000256" key="5">
    <source>
        <dbReference type="SAM" id="SignalP"/>
    </source>
</evidence>
<feature type="compositionally biased region" description="Low complexity" evidence="4">
    <location>
        <begin position="470"/>
        <end position="494"/>
    </location>
</feature>
<comment type="caution">
    <text evidence="7">The sequence shown here is derived from an EMBL/GenBank/DDBJ whole genome shotgun (WGS) entry which is preliminary data.</text>
</comment>
<dbReference type="SMART" id="SM00236">
    <property type="entry name" value="fCBD"/>
    <property type="match status" value="1"/>
</dbReference>
<name>A0A8S0XT53_CYCAE</name>
<feature type="signal peptide" evidence="5">
    <location>
        <begin position="1"/>
        <end position="19"/>
    </location>
</feature>
<dbReference type="InterPro" id="IPR039514">
    <property type="entry name" value="6GAL-like"/>
</dbReference>
<protein>
    <recommendedName>
        <fullName evidence="6">CBM1 domain-containing protein</fullName>
    </recommendedName>
</protein>
<dbReference type="SUPFAM" id="SSF57180">
    <property type="entry name" value="Cellulose-binding domain"/>
    <property type="match status" value="1"/>
</dbReference>
<dbReference type="GO" id="GO:0006680">
    <property type="term" value="P:glucosylceramide catabolic process"/>
    <property type="evidence" value="ECO:0007669"/>
    <property type="project" value="TreeGrafter"/>
</dbReference>
<dbReference type="InterPro" id="IPR001139">
    <property type="entry name" value="Glyco_hydro_30"/>
</dbReference>
<evidence type="ECO:0000256" key="4">
    <source>
        <dbReference type="SAM" id="MobiDB-lite"/>
    </source>
</evidence>
<dbReference type="PROSITE" id="PS00562">
    <property type="entry name" value="CBM1_1"/>
    <property type="match status" value="1"/>
</dbReference>
<dbReference type="GO" id="GO:0005576">
    <property type="term" value="C:extracellular region"/>
    <property type="evidence" value="ECO:0007669"/>
    <property type="project" value="InterPro"/>
</dbReference>
<feature type="chain" id="PRO_5035859909" description="CBM1 domain-containing protein" evidence="5">
    <location>
        <begin position="20"/>
        <end position="536"/>
    </location>
</feature>
<dbReference type="InterPro" id="IPR013780">
    <property type="entry name" value="Glyco_hydro_b"/>
</dbReference>
<evidence type="ECO:0000313" key="8">
    <source>
        <dbReference type="Proteomes" id="UP000467700"/>
    </source>
</evidence>
<dbReference type="InterPro" id="IPR000254">
    <property type="entry name" value="CBD"/>
</dbReference>
<reference evidence="7 8" key="1">
    <citation type="submission" date="2020-01" db="EMBL/GenBank/DDBJ databases">
        <authorList>
            <person name="Gupta K D."/>
        </authorList>
    </citation>
    <scope>NUCLEOTIDE SEQUENCE [LARGE SCALE GENOMIC DNA]</scope>
</reference>
<dbReference type="InterPro" id="IPR035971">
    <property type="entry name" value="CBD_sf"/>
</dbReference>
<gene>
    <name evidence="7" type="ORF">AAE3_LOCUS7661</name>
</gene>
<evidence type="ECO:0000256" key="1">
    <source>
        <dbReference type="ARBA" id="ARBA00005382"/>
    </source>
</evidence>
<keyword evidence="8" id="KW-1185">Reference proteome</keyword>
<dbReference type="SUPFAM" id="SSF51445">
    <property type="entry name" value="(Trans)glycosidases"/>
    <property type="match status" value="1"/>
</dbReference>
<dbReference type="Proteomes" id="UP000467700">
    <property type="component" value="Unassembled WGS sequence"/>
</dbReference>
<sequence>MHIFVSTAILSLSVGLAVAQTQVTVNVGSTLQEIDGFGVSQAFGRAKEFFEANAEPRQRGLDYLFNTETGAGLTIIRNRIGSTTTDSILPRSPGSPNGTPSYVWDNDDSGQIWFSQQAKRYGVTTIYADAWSAPGFMKTNGNEANGGYLCGVTGRSCSSGDWRQAFANMLVQYVKYYADAGVPVTHLGFLNEPDFVATYSSMQSDGNQAASFIPTLYNTLQSAGITNISLTCCDAIGWPGQRTMTSQLVSAGVERYLSVITSHAYTGDPNSPMSTRLKTWQTEACDLNSRWCATWYSNGGPCEGLTWANKIHTGIVNANLSAYLYWQGFEVNQFQASSYLVASDNTDVIPSGRLWAFAMWSRFIRPGARRVSTTGSVSGVGLSAFKNKDDSVITVFTNTGGGAQSVRIAFSNFTPTSVLAYVTDNTRSVAQLTATLSGGVVTVSIPARAVVTVQLNKVTSSPPPLPPSETTPTTPTEQPTTSNPATTSNPPVSTPAPTSCLVAQYGQCGGQGWTGCTVCASGTTCNSLNSWYSQCL</sequence>
<dbReference type="InterPro" id="IPR017853">
    <property type="entry name" value="GH"/>
</dbReference>
<dbReference type="Pfam" id="PF00734">
    <property type="entry name" value="CBM_1"/>
    <property type="match status" value="1"/>
</dbReference>
<evidence type="ECO:0000313" key="7">
    <source>
        <dbReference type="EMBL" id="CAA7265331.1"/>
    </source>
</evidence>
<feature type="region of interest" description="Disordered" evidence="4">
    <location>
        <begin position="458"/>
        <end position="494"/>
    </location>
</feature>
<dbReference type="InterPro" id="IPR033452">
    <property type="entry name" value="GH30_C"/>
</dbReference>
<feature type="domain" description="CBM1" evidence="6">
    <location>
        <begin position="500"/>
        <end position="536"/>
    </location>
</feature>
<comment type="similarity">
    <text evidence="1">Belongs to the glycosyl hydrolase 30 family.</text>
</comment>
<dbReference type="Gene3D" id="3.20.20.80">
    <property type="entry name" value="Glycosidases"/>
    <property type="match status" value="1"/>
</dbReference>
<dbReference type="EMBL" id="CACVBS010000048">
    <property type="protein sequence ID" value="CAA7265331.1"/>
    <property type="molecule type" value="Genomic_DNA"/>
</dbReference>
<dbReference type="AlphaFoldDB" id="A0A8S0XT53"/>
<dbReference type="GO" id="GO:0016020">
    <property type="term" value="C:membrane"/>
    <property type="evidence" value="ECO:0007669"/>
    <property type="project" value="GOC"/>
</dbReference>
<evidence type="ECO:0000256" key="3">
    <source>
        <dbReference type="ARBA" id="ARBA00022801"/>
    </source>
</evidence>
<organism evidence="7 8">
    <name type="scientific">Cyclocybe aegerita</name>
    <name type="common">Black poplar mushroom</name>
    <name type="synonym">Agrocybe aegerita</name>
    <dbReference type="NCBI Taxonomy" id="1973307"/>
    <lineage>
        <taxon>Eukaryota</taxon>
        <taxon>Fungi</taxon>
        <taxon>Dikarya</taxon>
        <taxon>Basidiomycota</taxon>
        <taxon>Agaricomycotina</taxon>
        <taxon>Agaricomycetes</taxon>
        <taxon>Agaricomycetidae</taxon>
        <taxon>Agaricales</taxon>
        <taxon>Agaricineae</taxon>
        <taxon>Bolbitiaceae</taxon>
        <taxon>Cyclocybe</taxon>
    </lineage>
</organism>
<proteinExistence type="inferred from homology"/>
<dbReference type="Pfam" id="PF17189">
    <property type="entry name" value="Glyco_hydro_30C"/>
    <property type="match status" value="1"/>
</dbReference>
<accession>A0A8S0XT53</accession>
<dbReference type="PROSITE" id="PS51164">
    <property type="entry name" value="CBM1_2"/>
    <property type="match status" value="1"/>
</dbReference>
<dbReference type="PANTHER" id="PTHR11069:SF23">
    <property type="entry name" value="LYSOSOMAL ACID GLUCOSYLCERAMIDASE"/>
    <property type="match status" value="1"/>
</dbReference>
<dbReference type="GO" id="GO:0004348">
    <property type="term" value="F:glucosylceramidase activity"/>
    <property type="evidence" value="ECO:0007669"/>
    <property type="project" value="InterPro"/>
</dbReference>
<evidence type="ECO:0000256" key="2">
    <source>
        <dbReference type="ARBA" id="ARBA00022729"/>
    </source>
</evidence>
<dbReference type="GO" id="GO:0005975">
    <property type="term" value="P:carbohydrate metabolic process"/>
    <property type="evidence" value="ECO:0007669"/>
    <property type="project" value="InterPro"/>
</dbReference>